<dbReference type="Pfam" id="PF12821">
    <property type="entry name" value="ThrE_2"/>
    <property type="match status" value="1"/>
</dbReference>
<feature type="transmembrane region" description="Helical" evidence="7">
    <location>
        <begin position="487"/>
        <end position="510"/>
    </location>
</feature>
<dbReference type="AlphaFoldDB" id="A0A8H7Q1K2"/>
<evidence type="ECO:0000313" key="10">
    <source>
        <dbReference type="EMBL" id="KAG2183379.1"/>
    </source>
</evidence>
<keyword evidence="3 7" id="KW-1133">Transmembrane helix</keyword>
<sequence length="558" mass="60766">MTARRPSNHLAFETPEHSVPPSPNLNPISGNGAGIQDDSQPVLNYPEPASYPLPLQRHEKQAQNIIESVTESSKVAPSGVLSYLLRLQSEKANTVIDIDDTDPFAKSSAFEHEMHTLSSNRKNRQYNETRRISLKEEQQNKIKESIADVLTKNSLILKLSSALVMYGAPAHRIEDALDTVSSALGVKASFAYSPGMMMISFVDMATRTSETHHLRQSDGFDLYRLELVYHLMRNICHGDISVGAAYRDLESIMKRPPYHSRPVYLTSYTASTALVAAIAFRGSWFDMLASAAGGTICGVLSLLSGSRFSTFSNVYQVLASFLVGVLARGLHDYICYQTVILSSLAVLLPGFQLTLSLMEITSQSVNSGTTRLISAIMNAFFQAFGAWIGIAVYNVFEPGVTLNAAKCYVPINPWFYFLVFPPLSLAINVQFGASWRHMPICIIVNAAAFVVVYFMSSVTTSNVLPVGVAAFVIGLICNLYGKFTHQLGFVPVMGAVLILVPGSVGVRGALTMLLENQQDAGFGFALQMILVASGITVGLFSSTFICHPTGKKSVLLAF</sequence>
<dbReference type="OrthoDB" id="413008at2759"/>
<organism evidence="10 11">
    <name type="scientific">Mortierella isabellina</name>
    <name type="common">Filamentous fungus</name>
    <name type="synonym">Umbelopsis isabellina</name>
    <dbReference type="NCBI Taxonomy" id="91625"/>
    <lineage>
        <taxon>Eukaryota</taxon>
        <taxon>Fungi</taxon>
        <taxon>Fungi incertae sedis</taxon>
        <taxon>Mucoromycota</taxon>
        <taxon>Mucoromycotina</taxon>
        <taxon>Umbelopsidomycetes</taxon>
        <taxon>Umbelopsidales</taxon>
        <taxon>Umbelopsidaceae</taxon>
        <taxon>Umbelopsis</taxon>
    </lineage>
</organism>
<dbReference type="EMBL" id="JAEPQZ010000003">
    <property type="protein sequence ID" value="KAG2183379.1"/>
    <property type="molecule type" value="Genomic_DNA"/>
</dbReference>
<evidence type="ECO:0000259" key="9">
    <source>
        <dbReference type="Pfam" id="PF12821"/>
    </source>
</evidence>
<comment type="caution">
    <text evidence="10">The sequence shown here is derived from an EMBL/GenBank/DDBJ whole genome shotgun (WGS) entry which is preliminary data.</text>
</comment>
<keyword evidence="2 7" id="KW-0812">Transmembrane</keyword>
<feature type="transmembrane region" description="Helical" evidence="7">
    <location>
        <begin position="372"/>
        <end position="393"/>
    </location>
</feature>
<feature type="domain" description="Threonine/Serine exporter ThrE" evidence="9">
    <location>
        <begin position="425"/>
        <end position="544"/>
    </location>
</feature>
<comment type="similarity">
    <text evidence="5">Belongs to the ThrE exporter (TC 2.A.79) family.</text>
</comment>
<keyword evidence="4 7" id="KW-0472">Membrane</keyword>
<protein>
    <recommendedName>
        <fullName evidence="12">Threonine/serine exporter-like N-terminal domain-containing protein</fullName>
    </recommendedName>
</protein>
<dbReference type="InterPro" id="IPR051361">
    <property type="entry name" value="ThrE/Ser_Exporter"/>
</dbReference>
<gene>
    <name evidence="10" type="ORF">INT43_006385</name>
</gene>
<dbReference type="PANTHER" id="PTHR31082:SF4">
    <property type="entry name" value="PHEROMONE-REGULATED MEMBRANE PROTEIN 10"/>
    <property type="match status" value="1"/>
</dbReference>
<dbReference type="InterPro" id="IPR010619">
    <property type="entry name" value="ThrE-like_N"/>
</dbReference>
<comment type="subcellular location">
    <subcellularLocation>
        <location evidence="1">Membrane</location>
        <topology evidence="1">Multi-pass membrane protein</topology>
    </subcellularLocation>
</comment>
<keyword evidence="11" id="KW-1185">Reference proteome</keyword>
<feature type="transmembrane region" description="Helical" evidence="7">
    <location>
        <begin position="413"/>
        <end position="431"/>
    </location>
</feature>
<dbReference type="Proteomes" id="UP000654370">
    <property type="component" value="Unassembled WGS sequence"/>
</dbReference>
<dbReference type="GO" id="GO:0022857">
    <property type="term" value="F:transmembrane transporter activity"/>
    <property type="evidence" value="ECO:0007669"/>
    <property type="project" value="InterPro"/>
</dbReference>
<evidence type="ECO:0000313" key="11">
    <source>
        <dbReference type="Proteomes" id="UP000654370"/>
    </source>
</evidence>
<feature type="domain" description="Threonine/serine exporter-like N-terminal" evidence="8">
    <location>
        <begin position="155"/>
        <end position="392"/>
    </location>
</feature>
<name>A0A8H7Q1K2_MORIS</name>
<evidence type="ECO:0000256" key="6">
    <source>
        <dbReference type="SAM" id="MobiDB-lite"/>
    </source>
</evidence>
<evidence type="ECO:0000256" key="2">
    <source>
        <dbReference type="ARBA" id="ARBA00022692"/>
    </source>
</evidence>
<dbReference type="PANTHER" id="PTHR31082">
    <property type="entry name" value="PHEROMONE-REGULATED MEMBRANE PROTEIN 10"/>
    <property type="match status" value="1"/>
</dbReference>
<feature type="transmembrane region" description="Helical" evidence="7">
    <location>
        <begin position="522"/>
        <end position="546"/>
    </location>
</feature>
<feature type="region of interest" description="Disordered" evidence="6">
    <location>
        <begin position="1"/>
        <end position="39"/>
    </location>
</feature>
<feature type="transmembrane region" description="Helical" evidence="7">
    <location>
        <begin position="462"/>
        <end position="480"/>
    </location>
</feature>
<dbReference type="GO" id="GO:0016020">
    <property type="term" value="C:membrane"/>
    <property type="evidence" value="ECO:0007669"/>
    <property type="project" value="UniProtKB-SubCell"/>
</dbReference>
<accession>A0A8H7Q1K2</accession>
<dbReference type="Pfam" id="PF06738">
    <property type="entry name" value="ThrE"/>
    <property type="match status" value="1"/>
</dbReference>
<evidence type="ECO:0000256" key="4">
    <source>
        <dbReference type="ARBA" id="ARBA00023136"/>
    </source>
</evidence>
<evidence type="ECO:0000256" key="5">
    <source>
        <dbReference type="ARBA" id="ARBA00034125"/>
    </source>
</evidence>
<evidence type="ECO:0008006" key="12">
    <source>
        <dbReference type="Google" id="ProtNLM"/>
    </source>
</evidence>
<feature type="transmembrane region" description="Helical" evidence="7">
    <location>
        <begin position="263"/>
        <end position="281"/>
    </location>
</feature>
<evidence type="ECO:0000256" key="3">
    <source>
        <dbReference type="ARBA" id="ARBA00022989"/>
    </source>
</evidence>
<evidence type="ECO:0000259" key="8">
    <source>
        <dbReference type="Pfam" id="PF06738"/>
    </source>
</evidence>
<feature type="transmembrane region" description="Helical" evidence="7">
    <location>
        <begin position="336"/>
        <end position="360"/>
    </location>
</feature>
<evidence type="ECO:0000256" key="7">
    <source>
        <dbReference type="SAM" id="Phobius"/>
    </source>
</evidence>
<proteinExistence type="inferred from homology"/>
<feature type="transmembrane region" description="Helical" evidence="7">
    <location>
        <begin position="438"/>
        <end position="456"/>
    </location>
</feature>
<dbReference type="InterPro" id="IPR024528">
    <property type="entry name" value="ThrE_2"/>
</dbReference>
<evidence type="ECO:0000256" key="1">
    <source>
        <dbReference type="ARBA" id="ARBA00004141"/>
    </source>
</evidence>
<reference evidence="10" key="1">
    <citation type="submission" date="2020-12" db="EMBL/GenBank/DDBJ databases">
        <title>Metabolic potential, ecology and presence of endohyphal bacteria is reflected in genomic diversity of Mucoromycotina.</title>
        <authorList>
            <person name="Muszewska A."/>
            <person name="Okrasinska A."/>
            <person name="Steczkiewicz K."/>
            <person name="Drgas O."/>
            <person name="Orlowska M."/>
            <person name="Perlinska-Lenart U."/>
            <person name="Aleksandrzak-Piekarczyk T."/>
            <person name="Szatraj K."/>
            <person name="Zielenkiewicz U."/>
            <person name="Pilsyk S."/>
            <person name="Malc E."/>
            <person name="Mieczkowski P."/>
            <person name="Kruszewska J.S."/>
            <person name="Biernat P."/>
            <person name="Pawlowska J."/>
        </authorList>
    </citation>
    <scope>NUCLEOTIDE SEQUENCE</scope>
    <source>
        <strain evidence="10">WA0000067209</strain>
    </source>
</reference>